<reference evidence="3" key="1">
    <citation type="submission" date="2016-10" db="EMBL/GenBank/DDBJ databases">
        <authorList>
            <person name="Varghese N."/>
            <person name="Submissions S."/>
        </authorList>
    </citation>
    <scope>NUCLEOTIDE SEQUENCE [LARGE SCALE GENOMIC DNA]</scope>
    <source>
        <strain evidence="3">DSM 21620</strain>
    </source>
</reference>
<dbReference type="EMBL" id="FMZB01000004">
    <property type="protein sequence ID" value="SDC80999.1"/>
    <property type="molecule type" value="Genomic_DNA"/>
</dbReference>
<evidence type="ECO:0000313" key="2">
    <source>
        <dbReference type="EMBL" id="SDC80999.1"/>
    </source>
</evidence>
<organism evidence="2 3">
    <name type="scientific">Terribacillus halophilus</name>
    <dbReference type="NCBI Taxonomy" id="361279"/>
    <lineage>
        <taxon>Bacteria</taxon>
        <taxon>Bacillati</taxon>
        <taxon>Bacillota</taxon>
        <taxon>Bacilli</taxon>
        <taxon>Bacillales</taxon>
        <taxon>Bacillaceae</taxon>
        <taxon>Terribacillus</taxon>
    </lineage>
</organism>
<accession>A0A1G6PLR7</accession>
<evidence type="ECO:0000313" key="3">
    <source>
        <dbReference type="Proteomes" id="UP000198666"/>
    </source>
</evidence>
<dbReference type="AlphaFoldDB" id="A0A1G6PLR7"/>
<keyword evidence="1" id="KW-0175">Coiled coil</keyword>
<sequence length="114" mass="13168">MNNLQRLQLETKGIKLEQKELIIYLNENGLQPFEQYNAESATSKKSIYQAALAALESIANNPSKFANKKHEDMDVSDFAVNLQNRIDQLERKIRTLKTDNQIKNDTNFFMLFGD</sequence>
<dbReference type="RefSeq" id="WP_093726970.1">
    <property type="nucleotide sequence ID" value="NZ_FMZB01000004.1"/>
</dbReference>
<dbReference type="Proteomes" id="UP000198666">
    <property type="component" value="Unassembled WGS sequence"/>
</dbReference>
<evidence type="ECO:0000256" key="1">
    <source>
        <dbReference type="SAM" id="Coils"/>
    </source>
</evidence>
<protein>
    <submittedName>
        <fullName evidence="2">Uncharacterized protein</fullName>
    </submittedName>
</protein>
<gene>
    <name evidence="2" type="ORF">SAMN05421663_104175</name>
</gene>
<proteinExistence type="predicted"/>
<dbReference type="STRING" id="361279.SAMN05421663_104175"/>
<keyword evidence="3" id="KW-1185">Reference proteome</keyword>
<name>A0A1G6PLR7_9BACI</name>
<feature type="coiled-coil region" evidence="1">
    <location>
        <begin position="79"/>
        <end position="106"/>
    </location>
</feature>
<dbReference type="OrthoDB" id="48873at2"/>